<feature type="domain" description="Mei2-like C-terminal RNA recognition motif" evidence="2">
    <location>
        <begin position="61"/>
        <end position="159"/>
    </location>
</feature>
<evidence type="ECO:0000313" key="3">
    <source>
        <dbReference type="EMBL" id="CAE4574674.1"/>
    </source>
</evidence>
<dbReference type="InterPro" id="IPR007201">
    <property type="entry name" value="Mei2-like_Rrm_C"/>
</dbReference>
<dbReference type="AlphaFoldDB" id="A0A7S4Q798"/>
<dbReference type="EMBL" id="HBNR01021462">
    <property type="protein sequence ID" value="CAE4574674.1"/>
    <property type="molecule type" value="Transcribed_RNA"/>
</dbReference>
<protein>
    <recommendedName>
        <fullName evidence="2">Mei2-like C-terminal RNA recognition motif domain-containing protein</fullName>
    </recommendedName>
</protein>
<gene>
    <name evidence="3" type="ORF">AMON00008_LOCUS14293</name>
</gene>
<reference evidence="3" key="1">
    <citation type="submission" date="2021-01" db="EMBL/GenBank/DDBJ databases">
        <authorList>
            <person name="Corre E."/>
            <person name="Pelletier E."/>
            <person name="Niang G."/>
            <person name="Scheremetjew M."/>
            <person name="Finn R."/>
            <person name="Kale V."/>
            <person name="Holt S."/>
            <person name="Cochrane G."/>
            <person name="Meng A."/>
            <person name="Brown T."/>
            <person name="Cohen L."/>
        </authorList>
    </citation>
    <scope>NUCLEOTIDE SEQUENCE</scope>
    <source>
        <strain evidence="3">CCMP3105</strain>
    </source>
</reference>
<dbReference type="Pfam" id="PF04059">
    <property type="entry name" value="RRM_2"/>
    <property type="match status" value="1"/>
</dbReference>
<feature type="region of interest" description="Disordered" evidence="1">
    <location>
        <begin position="242"/>
        <end position="277"/>
    </location>
</feature>
<dbReference type="InterPro" id="IPR035979">
    <property type="entry name" value="RBD_domain_sf"/>
</dbReference>
<dbReference type="CDD" id="cd12277">
    <property type="entry name" value="RRM3_MEI2_EAR1_like"/>
    <property type="match status" value="1"/>
</dbReference>
<dbReference type="GO" id="GO:0003676">
    <property type="term" value="F:nucleic acid binding"/>
    <property type="evidence" value="ECO:0007669"/>
    <property type="project" value="InterPro"/>
</dbReference>
<dbReference type="SUPFAM" id="SSF54928">
    <property type="entry name" value="RNA-binding domain, RBD"/>
    <property type="match status" value="1"/>
</dbReference>
<accession>A0A7S4Q798</accession>
<feature type="compositionally biased region" description="Gly residues" evidence="1">
    <location>
        <begin position="242"/>
        <end position="251"/>
    </location>
</feature>
<evidence type="ECO:0000256" key="1">
    <source>
        <dbReference type="SAM" id="MobiDB-lite"/>
    </source>
</evidence>
<name>A0A7S4Q798_9DINO</name>
<proteinExistence type="predicted"/>
<sequence length="405" mass="43372">MHGPPGPGGRPEGSQGLGVFGGFSDGMMHIGGPQMIIPGGSRGSKAPKSRKEEEDDTDTYTTIMLRNIPNKYTRGMLIEQLHRTGFRGDIDYLYLPTDFTNRCNVGYCFINLRTPMARARFTSAFDGVAAQSCLPGFNSYKVCQVTKAKWQGREENVRRLRSGPELMAQLAAHPEWLPLLLDEEGNQEPFLCDEEAAGMPQGAAVPRRSRGKRQVQLGAAPLMPVGPVEPWQLGINGMANGMPGGAGGRGRGMGDRGGGRRRRGGRGGPHGPGGFADLTSSGGLGVPMAMPVPVMTEQGVQYVPYEAAAAYGAEAPGSYFLAYPTMGPEQQVYGMPYAASYQSFAGGYSWLDGGGGGLEQSALQRQLRTRRRAPSITEALAAAMPERMAEDSMKEVMARQSGDED</sequence>
<evidence type="ECO:0000259" key="2">
    <source>
        <dbReference type="Pfam" id="PF04059"/>
    </source>
</evidence>
<organism evidence="3">
    <name type="scientific">Alexandrium monilatum</name>
    <dbReference type="NCBI Taxonomy" id="311494"/>
    <lineage>
        <taxon>Eukaryota</taxon>
        <taxon>Sar</taxon>
        <taxon>Alveolata</taxon>
        <taxon>Dinophyceae</taxon>
        <taxon>Gonyaulacales</taxon>
        <taxon>Pyrocystaceae</taxon>
        <taxon>Alexandrium</taxon>
    </lineage>
</organism>
<feature type="region of interest" description="Disordered" evidence="1">
    <location>
        <begin position="34"/>
        <end position="58"/>
    </location>
</feature>